<dbReference type="CDD" id="cd07750">
    <property type="entry name" value="PolyPPase_VTC_like"/>
    <property type="match status" value="1"/>
</dbReference>
<name>A0A5B9QA06_9BACT</name>
<reference evidence="2 3" key="1">
    <citation type="submission" date="2019-08" db="EMBL/GenBank/DDBJ databases">
        <title>Deep-cultivation of Planctomycetes and their phenomic and genomic characterization uncovers novel biology.</title>
        <authorList>
            <person name="Wiegand S."/>
            <person name="Jogler M."/>
            <person name="Boedeker C."/>
            <person name="Pinto D."/>
            <person name="Vollmers J."/>
            <person name="Rivas-Marin E."/>
            <person name="Kohn T."/>
            <person name="Peeters S.H."/>
            <person name="Heuer A."/>
            <person name="Rast P."/>
            <person name="Oberbeckmann S."/>
            <person name="Bunk B."/>
            <person name="Jeske O."/>
            <person name="Meyerdierks A."/>
            <person name="Storesund J.E."/>
            <person name="Kallscheuer N."/>
            <person name="Luecker S."/>
            <person name="Lage O.M."/>
            <person name="Pohl T."/>
            <person name="Merkel B.J."/>
            <person name="Hornburger P."/>
            <person name="Mueller R.-W."/>
            <person name="Bruemmer F."/>
            <person name="Labrenz M."/>
            <person name="Spormann A.M."/>
            <person name="Op den Camp H."/>
            <person name="Overmann J."/>
            <person name="Amann R."/>
            <person name="Jetten M.S.M."/>
            <person name="Mascher T."/>
            <person name="Medema M.H."/>
            <person name="Devos D.P."/>
            <person name="Kaster A.-K."/>
            <person name="Ovreas L."/>
            <person name="Rohde M."/>
            <person name="Galperin M.Y."/>
            <person name="Jogler C."/>
        </authorList>
    </citation>
    <scope>NUCLEOTIDE SEQUENCE [LARGE SCALE GENOMIC DNA]</scope>
    <source>
        <strain evidence="2 3">Pr1d</strain>
    </source>
</reference>
<evidence type="ECO:0000313" key="3">
    <source>
        <dbReference type="Proteomes" id="UP000323917"/>
    </source>
</evidence>
<evidence type="ECO:0000313" key="2">
    <source>
        <dbReference type="EMBL" id="QEG35708.1"/>
    </source>
</evidence>
<dbReference type="Gene3D" id="3.20.100.30">
    <property type="entry name" value="VTC, catalytic tunnel domain"/>
    <property type="match status" value="1"/>
</dbReference>
<gene>
    <name evidence="2" type="ORF">Pr1d_30100</name>
</gene>
<proteinExistence type="predicted"/>
<dbReference type="Proteomes" id="UP000323917">
    <property type="component" value="Chromosome"/>
</dbReference>
<dbReference type="InterPro" id="IPR018966">
    <property type="entry name" value="VTC_domain"/>
</dbReference>
<dbReference type="RefSeq" id="WP_168205235.1">
    <property type="nucleotide sequence ID" value="NZ_CP042913.1"/>
</dbReference>
<evidence type="ECO:0000259" key="1">
    <source>
        <dbReference type="Pfam" id="PF09359"/>
    </source>
</evidence>
<dbReference type="KEGG" id="bgok:Pr1d_30100"/>
<dbReference type="AlphaFoldDB" id="A0A5B9QA06"/>
<dbReference type="GO" id="GO:0006799">
    <property type="term" value="P:polyphosphate biosynthetic process"/>
    <property type="evidence" value="ECO:0007669"/>
    <property type="project" value="UniProtKB-ARBA"/>
</dbReference>
<keyword evidence="3" id="KW-1185">Reference proteome</keyword>
<dbReference type="Pfam" id="PF09359">
    <property type="entry name" value="VTC"/>
    <property type="match status" value="1"/>
</dbReference>
<feature type="domain" description="VTC" evidence="1">
    <location>
        <begin position="40"/>
        <end position="240"/>
    </location>
</feature>
<dbReference type="InterPro" id="IPR042267">
    <property type="entry name" value="VTC_sf"/>
</dbReference>
<sequence length="260" mass="29796">MNLLSEQNATARDSADIHHAISSMNRISLSEMDSVALMDRVDTKYVLGRDHLLHLLSQLKSEYSVLEVEGVCVSPYATLYFDTPELTSYLDHHNGKLNRKKIRMRKYSSNGCCFFEIKLKNSKGRTKKRRIAIPAIEENISPNLGDFVLSQTGDLPDLKPQLWIYFSRITLVNQLCAERVTFDLGLDFHLSGTHEQLPDLVIAEVKQEKDDRSSPVRKHLRNLGVRPMRVSKYCLGSSLLKPHLKYNRFKRKLLAIKKIA</sequence>
<dbReference type="EMBL" id="CP042913">
    <property type="protein sequence ID" value="QEG35708.1"/>
    <property type="molecule type" value="Genomic_DNA"/>
</dbReference>
<accession>A0A5B9QA06</accession>
<organism evidence="2 3">
    <name type="scientific">Bythopirellula goksoeyrii</name>
    <dbReference type="NCBI Taxonomy" id="1400387"/>
    <lineage>
        <taxon>Bacteria</taxon>
        <taxon>Pseudomonadati</taxon>
        <taxon>Planctomycetota</taxon>
        <taxon>Planctomycetia</taxon>
        <taxon>Pirellulales</taxon>
        <taxon>Lacipirellulaceae</taxon>
        <taxon>Bythopirellula</taxon>
    </lineage>
</organism>
<protein>
    <submittedName>
        <fullName evidence="2">VTC domain protein</fullName>
    </submittedName>
</protein>